<evidence type="ECO:0000256" key="5">
    <source>
        <dbReference type="ARBA" id="ARBA00023004"/>
    </source>
</evidence>
<keyword evidence="7" id="KW-0732">Signal</keyword>
<dbReference type="AlphaFoldDB" id="A0AB34IH28"/>
<dbReference type="GO" id="GO:0046872">
    <property type="term" value="F:metal ion binding"/>
    <property type="evidence" value="ECO:0007669"/>
    <property type="project" value="UniProtKB-KW"/>
</dbReference>
<evidence type="ECO:0000313" key="9">
    <source>
        <dbReference type="EMBL" id="KAL1499073.1"/>
    </source>
</evidence>
<dbReference type="Pfam" id="PF13621">
    <property type="entry name" value="Cupin_8"/>
    <property type="match status" value="1"/>
</dbReference>
<feature type="domain" description="JmjC" evidence="8">
    <location>
        <begin position="139"/>
        <end position="347"/>
    </location>
</feature>
<reference evidence="9 10" key="1">
    <citation type="journal article" date="2024" name="Science">
        <title>Giant polyketide synthase enzymes in the biosynthesis of giant marine polyether toxins.</title>
        <authorList>
            <person name="Fallon T.R."/>
            <person name="Shende V.V."/>
            <person name="Wierzbicki I.H."/>
            <person name="Pendleton A.L."/>
            <person name="Watervoot N.F."/>
            <person name="Auber R.P."/>
            <person name="Gonzalez D.J."/>
            <person name="Wisecaver J.H."/>
            <person name="Moore B.S."/>
        </authorList>
    </citation>
    <scope>NUCLEOTIDE SEQUENCE [LARGE SCALE GENOMIC DNA]</scope>
    <source>
        <strain evidence="9 10">12B1</strain>
    </source>
</reference>
<organism evidence="9 10">
    <name type="scientific">Prymnesium parvum</name>
    <name type="common">Toxic golden alga</name>
    <dbReference type="NCBI Taxonomy" id="97485"/>
    <lineage>
        <taxon>Eukaryota</taxon>
        <taxon>Haptista</taxon>
        <taxon>Haptophyta</taxon>
        <taxon>Prymnesiophyceae</taxon>
        <taxon>Prymnesiales</taxon>
        <taxon>Prymnesiaceae</taxon>
        <taxon>Prymnesium</taxon>
    </lineage>
</organism>
<keyword evidence="4" id="KW-0560">Oxidoreductase</keyword>
<dbReference type="InterPro" id="IPR014710">
    <property type="entry name" value="RmlC-like_jellyroll"/>
</dbReference>
<evidence type="ECO:0000256" key="3">
    <source>
        <dbReference type="ARBA" id="ARBA00022723"/>
    </source>
</evidence>
<evidence type="ECO:0000256" key="7">
    <source>
        <dbReference type="SAM" id="SignalP"/>
    </source>
</evidence>
<evidence type="ECO:0000256" key="1">
    <source>
        <dbReference type="ARBA" id="ARBA00001954"/>
    </source>
</evidence>
<feature type="signal peptide" evidence="7">
    <location>
        <begin position="1"/>
        <end position="30"/>
    </location>
</feature>
<name>A0AB34IH28_PRYPA</name>
<proteinExistence type="predicted"/>
<comment type="subcellular location">
    <subcellularLocation>
        <location evidence="2">Nucleus</location>
    </subcellularLocation>
</comment>
<dbReference type="Gene3D" id="2.60.120.10">
    <property type="entry name" value="Jelly Rolls"/>
    <property type="match status" value="1"/>
</dbReference>
<dbReference type="GO" id="GO:0016491">
    <property type="term" value="F:oxidoreductase activity"/>
    <property type="evidence" value="ECO:0007669"/>
    <property type="project" value="UniProtKB-KW"/>
</dbReference>
<evidence type="ECO:0000256" key="2">
    <source>
        <dbReference type="ARBA" id="ARBA00004123"/>
    </source>
</evidence>
<feature type="chain" id="PRO_5044266304" description="JmjC domain-containing protein" evidence="7">
    <location>
        <begin position="31"/>
        <end position="384"/>
    </location>
</feature>
<dbReference type="PROSITE" id="PS51184">
    <property type="entry name" value="JMJC"/>
    <property type="match status" value="1"/>
</dbReference>
<dbReference type="InterPro" id="IPR041667">
    <property type="entry name" value="Cupin_8"/>
</dbReference>
<evidence type="ECO:0000259" key="8">
    <source>
        <dbReference type="PROSITE" id="PS51184"/>
    </source>
</evidence>
<dbReference type="EMBL" id="JBGBPQ010000026">
    <property type="protein sequence ID" value="KAL1499073.1"/>
    <property type="molecule type" value="Genomic_DNA"/>
</dbReference>
<accession>A0AB34IH28</accession>
<dbReference type="PANTHER" id="PTHR12461">
    <property type="entry name" value="HYPOXIA-INDUCIBLE FACTOR 1 ALPHA INHIBITOR-RELATED"/>
    <property type="match status" value="1"/>
</dbReference>
<evidence type="ECO:0000256" key="4">
    <source>
        <dbReference type="ARBA" id="ARBA00023002"/>
    </source>
</evidence>
<keyword evidence="6" id="KW-0539">Nucleus</keyword>
<keyword evidence="5" id="KW-0408">Iron</keyword>
<dbReference type="SMART" id="SM00558">
    <property type="entry name" value="JmjC"/>
    <property type="match status" value="1"/>
</dbReference>
<comment type="cofactor">
    <cofactor evidence="1">
        <name>Fe(2+)</name>
        <dbReference type="ChEBI" id="CHEBI:29033"/>
    </cofactor>
</comment>
<dbReference type="PANTHER" id="PTHR12461:SF106">
    <property type="entry name" value="BIFUNCTIONAL PEPTIDASE AND ARGINYL-HYDROXYLASE JMJD5"/>
    <property type="match status" value="1"/>
</dbReference>
<evidence type="ECO:0000256" key="6">
    <source>
        <dbReference type="ARBA" id="ARBA00023242"/>
    </source>
</evidence>
<keyword evidence="3" id="KW-0479">Metal-binding</keyword>
<dbReference type="SUPFAM" id="SSF51197">
    <property type="entry name" value="Clavaminate synthase-like"/>
    <property type="match status" value="1"/>
</dbReference>
<keyword evidence="10" id="KW-1185">Reference proteome</keyword>
<dbReference type="GO" id="GO:0005634">
    <property type="term" value="C:nucleus"/>
    <property type="evidence" value="ECO:0007669"/>
    <property type="project" value="UniProtKB-SubCell"/>
</dbReference>
<protein>
    <recommendedName>
        <fullName evidence="8">JmjC domain-containing protein</fullName>
    </recommendedName>
</protein>
<evidence type="ECO:0000313" key="10">
    <source>
        <dbReference type="Proteomes" id="UP001515480"/>
    </source>
</evidence>
<sequence length="384" mass="43087">MAVSSRIHMASAAAITAAALAAWLLHLVLHEPDAPPVPRTSFCSRCNTSHEELVRLVASRREPRVLSASPSARWDALHRWTPEYLASALRVLPVVYGLDRGRFVYHEPSREMGARLRLAVPRAHTVRYNVSAADFFLGARTEPLYMADKLWRQPYKSAISMDAEPRDFMSATADLPETLGQDAIFWAGDAGTTAQPHYDSTHTLFAQVRGERHFELWPPEQWERFGLYPHAHPGHRQALLELEPHERPAALQGCTPPSLLSRVRHAASWGRRAIAQLRAAEEPSEQAPLDRRCEGALQVVLTPGELLYIPPYWFHRVSSRTQSVAVSVVTDSHEGSRFDDACRRGLPTSLLNARDPDERARAAHRLIFLLLSSFDHRHDAQAVA</sequence>
<dbReference type="Proteomes" id="UP001515480">
    <property type="component" value="Unassembled WGS sequence"/>
</dbReference>
<comment type="caution">
    <text evidence="9">The sequence shown here is derived from an EMBL/GenBank/DDBJ whole genome shotgun (WGS) entry which is preliminary data.</text>
</comment>
<gene>
    <name evidence="9" type="ORF">AB1Y20_013588</name>
</gene>
<dbReference type="InterPro" id="IPR003347">
    <property type="entry name" value="JmjC_dom"/>
</dbReference>